<gene>
    <name evidence="2" type="ORF">AC579_161</name>
</gene>
<name>A0A139IA53_9PEZI</name>
<dbReference type="OrthoDB" id="10254221at2759"/>
<evidence type="ECO:0000256" key="1">
    <source>
        <dbReference type="SAM" id="MobiDB-lite"/>
    </source>
</evidence>
<evidence type="ECO:0000313" key="2">
    <source>
        <dbReference type="EMBL" id="KXT11603.1"/>
    </source>
</evidence>
<dbReference type="Proteomes" id="UP000073492">
    <property type="component" value="Unassembled WGS sequence"/>
</dbReference>
<accession>A0A139IA53</accession>
<feature type="region of interest" description="Disordered" evidence="1">
    <location>
        <begin position="128"/>
        <end position="209"/>
    </location>
</feature>
<comment type="caution">
    <text evidence="2">The sequence shown here is derived from an EMBL/GenBank/DDBJ whole genome shotgun (WGS) entry which is preliminary data.</text>
</comment>
<feature type="compositionally biased region" description="Basic residues" evidence="1">
    <location>
        <begin position="128"/>
        <end position="138"/>
    </location>
</feature>
<protein>
    <submittedName>
        <fullName evidence="2">Uncharacterized protein</fullName>
    </submittedName>
</protein>
<dbReference type="EMBL" id="LFZO01000191">
    <property type="protein sequence ID" value="KXT11603.1"/>
    <property type="molecule type" value="Genomic_DNA"/>
</dbReference>
<proteinExistence type="predicted"/>
<evidence type="ECO:0000313" key="3">
    <source>
        <dbReference type="Proteomes" id="UP000073492"/>
    </source>
</evidence>
<reference evidence="2 3" key="1">
    <citation type="submission" date="2015-07" db="EMBL/GenBank/DDBJ databases">
        <title>Comparative genomics of the Sigatoka disease complex on banana suggests a link between parallel evolutionary changes in Pseudocercospora fijiensis and Pseudocercospora eumusae and increased virulence on the banana host.</title>
        <authorList>
            <person name="Chang T.-C."/>
            <person name="Salvucci A."/>
            <person name="Crous P.W."/>
            <person name="Stergiopoulos I."/>
        </authorList>
    </citation>
    <scope>NUCLEOTIDE SEQUENCE [LARGE SCALE GENOMIC DNA]</scope>
    <source>
        <strain evidence="2 3">CBS 116634</strain>
    </source>
</reference>
<organism evidence="2 3">
    <name type="scientific">Pseudocercospora musae</name>
    <dbReference type="NCBI Taxonomy" id="113226"/>
    <lineage>
        <taxon>Eukaryota</taxon>
        <taxon>Fungi</taxon>
        <taxon>Dikarya</taxon>
        <taxon>Ascomycota</taxon>
        <taxon>Pezizomycotina</taxon>
        <taxon>Dothideomycetes</taxon>
        <taxon>Dothideomycetidae</taxon>
        <taxon>Mycosphaerellales</taxon>
        <taxon>Mycosphaerellaceae</taxon>
        <taxon>Pseudocercospora</taxon>
    </lineage>
</organism>
<keyword evidence="3" id="KW-1185">Reference proteome</keyword>
<dbReference type="AlphaFoldDB" id="A0A139IA53"/>
<sequence>MITVVEGKYSFAKKCLGFRHASASTFRLSLKPFFDDIDAILLEAHRDEPKVLHTDQSLNDRIREITQKHGDWIWSDDPATRNRVLVGAKVYAEYQKDLYWSNEEQRKMTHPRMIEMVVGYLQLKRKRDARRKNAKMRAKSVMGVGSQDGDEGVHEEGGENRGNNQQEADRVEESNQEDGANGEHQDRRKRPSYQIGGRELLQGDDEPAT</sequence>